<keyword evidence="1" id="KW-1133">Transmembrane helix</keyword>
<dbReference type="Proteomes" id="UP000317572">
    <property type="component" value="Chromosome"/>
</dbReference>
<keyword evidence="1" id="KW-0472">Membrane</keyword>
<dbReference type="EMBL" id="CP033893">
    <property type="protein sequence ID" value="QDL31471.1"/>
    <property type="molecule type" value="Genomic_DNA"/>
</dbReference>
<evidence type="ECO:0000313" key="2">
    <source>
        <dbReference type="EMBL" id="QDL31471.1"/>
    </source>
</evidence>
<feature type="transmembrane region" description="Helical" evidence="1">
    <location>
        <begin position="76"/>
        <end position="94"/>
    </location>
</feature>
<proteinExistence type="predicted"/>
<keyword evidence="1" id="KW-0812">Transmembrane</keyword>
<dbReference type="AlphaFoldDB" id="A0A515CTI0"/>
<dbReference type="NCBIfam" id="TIGR01594">
    <property type="entry name" value="holin_lambda"/>
    <property type="match status" value="1"/>
</dbReference>
<sequence length="111" mass="12206">MKMPDKNPDLWGPLLAWLAAHKEGGGYAATAALMALLRSSYVGQQGWTRRLIDAAMCAMVAYFIKDCLAAIGWDSTYAYLGSMFIGYAGVDYFGNMLRRIASNRTGSPRQE</sequence>
<protein>
    <submittedName>
        <fullName evidence="2">Phage holin, lambda family</fullName>
    </submittedName>
</protein>
<dbReference type="RefSeq" id="WP_142814983.1">
    <property type="nucleotide sequence ID" value="NZ_CP033893.1"/>
</dbReference>
<dbReference type="Pfam" id="PF05106">
    <property type="entry name" value="Phage_holin_3_1"/>
    <property type="match status" value="1"/>
</dbReference>
<accession>A0A515CTI0</accession>
<reference evidence="2 3" key="1">
    <citation type="submission" date="2018-11" db="EMBL/GenBank/DDBJ databases">
        <title>The first complete genome of Serratia liquefaciens isolated from metalophyte plant revel distinctness adaptive mechanisms in an extreme habitat.</title>
        <authorList>
            <person name="Caneschi W.L."/>
            <person name="Sanchez A.B."/>
            <person name="Felestrino E.B."/>
            <person name="Assis R.A.B."/>
            <person name="Lemes C.G.C."/>
            <person name="Cordeiro I.F."/>
            <person name="Fonseca N.P."/>
            <person name="Villa M."/>
            <person name="Vieira I.T."/>
            <person name="Moraes L.A."/>
            <person name="Kamino L.H.Y."/>
            <person name="do Carmo F."/>
            <person name="Garcia C.M."/>
            <person name="Almeida N.F."/>
            <person name="Silva R.S."/>
            <person name="Ferro J.A."/>
            <person name="Ferro M.I.T."/>
            <person name="Varani A.M."/>
            <person name="Ferreira R.M."/>
            <person name="dos Santos V.L."/>
            <person name="Silva U.C."/>
            <person name="Setubal J.C."/>
            <person name="Moreira L.M."/>
        </authorList>
    </citation>
    <scope>NUCLEOTIDE SEQUENCE [LARGE SCALE GENOMIC DNA]</scope>
    <source>
        <strain evidence="2 3">FG3</strain>
    </source>
</reference>
<dbReference type="InterPro" id="IPR006481">
    <property type="entry name" value="Phage_lambda_GpS_holin"/>
</dbReference>
<organism evidence="2 3">
    <name type="scientific">Serratia liquefaciens</name>
    <dbReference type="NCBI Taxonomy" id="614"/>
    <lineage>
        <taxon>Bacteria</taxon>
        <taxon>Pseudomonadati</taxon>
        <taxon>Pseudomonadota</taxon>
        <taxon>Gammaproteobacteria</taxon>
        <taxon>Enterobacterales</taxon>
        <taxon>Yersiniaceae</taxon>
        <taxon>Serratia</taxon>
    </lineage>
</organism>
<evidence type="ECO:0000313" key="3">
    <source>
        <dbReference type="Proteomes" id="UP000317572"/>
    </source>
</evidence>
<name>A0A515CTI0_SERLI</name>
<evidence type="ECO:0000256" key="1">
    <source>
        <dbReference type="SAM" id="Phobius"/>
    </source>
</evidence>
<gene>
    <name evidence="2" type="ORF">EGO53_06610</name>
</gene>